<evidence type="ECO:0000313" key="2">
    <source>
        <dbReference type="Proteomes" id="UP001059209"/>
    </source>
</evidence>
<proteinExistence type="predicted"/>
<organism evidence="1 2">
    <name type="scientific">Maribacter litopenaei</name>
    <dbReference type="NCBI Taxonomy" id="2976127"/>
    <lineage>
        <taxon>Bacteria</taxon>
        <taxon>Pseudomonadati</taxon>
        <taxon>Bacteroidota</taxon>
        <taxon>Flavobacteriia</taxon>
        <taxon>Flavobacteriales</taxon>
        <taxon>Flavobacteriaceae</taxon>
        <taxon>Maribacter</taxon>
    </lineage>
</organism>
<sequence length="268" mass="31670">MAWADSEQPSYLVILVSSYITTAARTWLESIQKTKQYQINVIEGEELKGRLIQFPDLIERFFAADRFEQLFLQIKTHWLRHKIEPSYELIREISNNIDTAKLDIDDIGFLLMSFHKNYYHFESRNDYYGDFTDEVLEPLYPRLAVLASKEKLDSFEEYRSDFDYLDGIGCFDDAESDEESELSFQFYELHLNPKKSRDLWRIGYYLFIKTEDGRAYELFSLDDSDFKTSAKYHESFSSDTLSSLALDISKEVGEKILEYSPRLLKIKE</sequence>
<dbReference type="EMBL" id="CP104205">
    <property type="protein sequence ID" value="UWX53727.1"/>
    <property type="molecule type" value="Genomic_DNA"/>
</dbReference>
<accession>A0ABY5Y405</accession>
<name>A0ABY5Y405_9FLAO</name>
<evidence type="ECO:0000313" key="1">
    <source>
        <dbReference type="EMBL" id="UWX53727.1"/>
    </source>
</evidence>
<keyword evidence="2" id="KW-1185">Reference proteome</keyword>
<gene>
    <name evidence="1" type="ORF">NYZ99_11265</name>
</gene>
<dbReference type="RefSeq" id="WP_260571232.1">
    <property type="nucleotide sequence ID" value="NZ_CP104205.1"/>
</dbReference>
<dbReference type="Proteomes" id="UP001059209">
    <property type="component" value="Chromosome"/>
</dbReference>
<protein>
    <submittedName>
        <fullName evidence="1">Uncharacterized protein</fullName>
    </submittedName>
</protein>
<reference evidence="1" key="1">
    <citation type="submission" date="2022-09" db="EMBL/GenBank/DDBJ databases">
        <title>Maribacter litopenaei sp. nov., isolated from the intestinal tract of the Pacific White Shrimp, Litopenaeus vannamei.</title>
        <authorList>
            <person name="Kim S.Y."/>
            <person name="Hwang C.Y."/>
        </authorList>
    </citation>
    <scope>NUCLEOTIDE SEQUENCE</scope>
    <source>
        <strain evidence="1">HL-LV01</strain>
    </source>
</reference>